<feature type="transmembrane region" description="Helical" evidence="1">
    <location>
        <begin position="21"/>
        <end position="42"/>
    </location>
</feature>
<evidence type="ECO:0008006" key="4">
    <source>
        <dbReference type="Google" id="ProtNLM"/>
    </source>
</evidence>
<evidence type="ECO:0000256" key="1">
    <source>
        <dbReference type="SAM" id="Phobius"/>
    </source>
</evidence>
<name>A0A1I0BVE4_9PROT</name>
<keyword evidence="3" id="KW-1185">Reference proteome</keyword>
<keyword evidence="1" id="KW-1133">Transmembrane helix</keyword>
<organism evidence="2 3">
    <name type="scientific">Nitrosomonas marina</name>
    <dbReference type="NCBI Taxonomy" id="917"/>
    <lineage>
        <taxon>Bacteria</taxon>
        <taxon>Pseudomonadati</taxon>
        <taxon>Pseudomonadota</taxon>
        <taxon>Betaproteobacteria</taxon>
        <taxon>Nitrosomonadales</taxon>
        <taxon>Nitrosomonadaceae</taxon>
        <taxon>Nitrosomonas</taxon>
    </lineage>
</organism>
<evidence type="ECO:0000313" key="2">
    <source>
        <dbReference type="EMBL" id="SET10607.1"/>
    </source>
</evidence>
<dbReference type="Proteomes" id="UP000199345">
    <property type="component" value="Unassembled WGS sequence"/>
</dbReference>
<keyword evidence="1" id="KW-0472">Membrane</keyword>
<evidence type="ECO:0000313" key="3">
    <source>
        <dbReference type="Proteomes" id="UP000199345"/>
    </source>
</evidence>
<reference evidence="3" key="1">
    <citation type="submission" date="2016-10" db="EMBL/GenBank/DDBJ databases">
        <authorList>
            <person name="Varghese N."/>
            <person name="Submissions S."/>
        </authorList>
    </citation>
    <scope>NUCLEOTIDE SEQUENCE [LARGE SCALE GENOMIC DNA]</scope>
    <source>
        <strain evidence="3">Nm71</strain>
    </source>
</reference>
<keyword evidence="1" id="KW-0812">Transmembrane</keyword>
<dbReference type="RefSeq" id="WP_090658015.1">
    <property type="nucleotide sequence ID" value="NZ_FOIA01000012.1"/>
</dbReference>
<accession>A0A1I0BVE4</accession>
<dbReference type="EMBL" id="FOIA01000012">
    <property type="protein sequence ID" value="SET10607.1"/>
    <property type="molecule type" value="Genomic_DNA"/>
</dbReference>
<proteinExistence type="predicted"/>
<feature type="transmembrane region" description="Helical" evidence="1">
    <location>
        <begin position="54"/>
        <end position="71"/>
    </location>
</feature>
<dbReference type="AlphaFoldDB" id="A0A1I0BVE4"/>
<gene>
    <name evidence="2" type="ORF">SAMN05216326_11215</name>
</gene>
<dbReference type="OrthoDB" id="6401613at2"/>
<protein>
    <recommendedName>
        <fullName evidence="4">DUF4405 domain-containing protein</fullName>
    </recommendedName>
</protein>
<sequence>MSTRKENERTEMQNSIVRMQIIGVIPTLFLGLGIYGLVVAKGDAFHPLLNNHEVVYTMLATGIVLEIWHLSKMIPLFKQYAKFKQLSGM</sequence>